<feature type="chain" id="PRO_5018177049" evidence="1">
    <location>
        <begin position="16"/>
        <end position="264"/>
    </location>
</feature>
<proteinExistence type="predicted"/>
<comment type="caution">
    <text evidence="2">The sequence shown here is derived from an EMBL/GenBank/DDBJ whole genome shotgun (WGS) entry which is preliminary data.</text>
</comment>
<dbReference type="Proteomes" id="UP000281406">
    <property type="component" value="Unassembled WGS sequence"/>
</dbReference>
<sequence>MVVVCYWWISSSVTALLSQSCSPAPEWVDRGALPPDSDSLGPSTCRLHLRLHQTPSAFQLHRVPSSHWHLLGQSSRHLRHGLADLPLHYVPPPLWLQQAPLSLSGLPRSSITPESPQSLGSLAPPQTIVTTASPSNAHLVCRQCRSPPSALRLHPGINRFSLRWSSPVDVSLHANWFLPPSNPPWAAGSGSVPPDALYHRHQALVVRIAPSPHHLLSSLYHRLGPSKAPSITPSPLLLRRKHKINGNASLLECRKALQNTRMTN</sequence>
<name>A0A3N0YES2_ANAGA</name>
<keyword evidence="1" id="KW-0732">Signal</keyword>
<reference evidence="2 3" key="1">
    <citation type="submission" date="2018-10" db="EMBL/GenBank/DDBJ databases">
        <title>Genome assembly for a Yunnan-Guizhou Plateau 3E fish, Anabarilius grahami (Regan), and its evolutionary and genetic applications.</title>
        <authorList>
            <person name="Jiang W."/>
        </authorList>
    </citation>
    <scope>NUCLEOTIDE SEQUENCE [LARGE SCALE GENOMIC DNA]</scope>
    <source>
        <strain evidence="2">AG-KIZ</strain>
        <tissue evidence="2">Muscle</tissue>
    </source>
</reference>
<dbReference type="EMBL" id="RJVU01046259">
    <property type="protein sequence ID" value="ROL44278.1"/>
    <property type="molecule type" value="Genomic_DNA"/>
</dbReference>
<protein>
    <submittedName>
        <fullName evidence="2">Uncharacterized protein</fullName>
    </submittedName>
</protein>
<accession>A0A3N0YES2</accession>
<evidence type="ECO:0000313" key="2">
    <source>
        <dbReference type="EMBL" id="ROL44278.1"/>
    </source>
</evidence>
<dbReference type="AlphaFoldDB" id="A0A3N0YES2"/>
<feature type="signal peptide" evidence="1">
    <location>
        <begin position="1"/>
        <end position="15"/>
    </location>
</feature>
<keyword evidence="3" id="KW-1185">Reference proteome</keyword>
<gene>
    <name evidence="2" type="ORF">DPX16_8700</name>
</gene>
<evidence type="ECO:0000256" key="1">
    <source>
        <dbReference type="SAM" id="SignalP"/>
    </source>
</evidence>
<evidence type="ECO:0000313" key="3">
    <source>
        <dbReference type="Proteomes" id="UP000281406"/>
    </source>
</evidence>
<organism evidence="2 3">
    <name type="scientific">Anabarilius grahami</name>
    <name type="common">Kanglang fish</name>
    <name type="synonym">Barilius grahami</name>
    <dbReference type="NCBI Taxonomy" id="495550"/>
    <lineage>
        <taxon>Eukaryota</taxon>
        <taxon>Metazoa</taxon>
        <taxon>Chordata</taxon>
        <taxon>Craniata</taxon>
        <taxon>Vertebrata</taxon>
        <taxon>Euteleostomi</taxon>
        <taxon>Actinopterygii</taxon>
        <taxon>Neopterygii</taxon>
        <taxon>Teleostei</taxon>
        <taxon>Ostariophysi</taxon>
        <taxon>Cypriniformes</taxon>
        <taxon>Xenocyprididae</taxon>
        <taxon>Xenocypridinae</taxon>
        <taxon>Xenocypridinae incertae sedis</taxon>
        <taxon>Anabarilius</taxon>
    </lineage>
</organism>